<gene>
    <name evidence="1" type="ORF">ERS075579_03935</name>
</gene>
<organism evidence="1 2">
    <name type="scientific">Mycobacteroides abscessus</name>
    <dbReference type="NCBI Taxonomy" id="36809"/>
    <lineage>
        <taxon>Bacteria</taxon>
        <taxon>Bacillati</taxon>
        <taxon>Actinomycetota</taxon>
        <taxon>Actinomycetes</taxon>
        <taxon>Mycobacteriales</taxon>
        <taxon>Mycobacteriaceae</taxon>
        <taxon>Mycobacteroides</taxon>
    </lineage>
</organism>
<dbReference type="SUPFAM" id="SSF52540">
    <property type="entry name" value="P-loop containing nucleoside triphosphate hydrolases"/>
    <property type="match status" value="1"/>
</dbReference>
<dbReference type="EMBL" id="CSWP01000009">
    <property type="protein sequence ID" value="CPV66083.1"/>
    <property type="molecule type" value="Genomic_DNA"/>
</dbReference>
<dbReference type="Proteomes" id="UP000045782">
    <property type="component" value="Unassembled WGS sequence"/>
</dbReference>
<dbReference type="AlphaFoldDB" id="A0A0U0ZSN9"/>
<accession>A0A0U0ZSN9</accession>
<proteinExistence type="predicted"/>
<sequence>MTALADFTAPARSFNQRLRTNTNQPTIATTGNLRLTRCGSWWADWIVDGYEFGLRDVSHKLQVKASHQKLYRHLPDYSLLGGFSAPMDIGDIMRRSINQNAFDAGGDYVDECNGQAHRMERLGPRKRIFWLSIPLDNKFRNASLLSDLSSDYEPSAEEIDEAAAKAEAFETAVQSIARLNRVTGRQMRWLWDHHISRGLDAGPCPPAVEGRIRSGMRSFTQAFFDEGANGDRPRTGWFSRRLPSFSRIVKISQPEEDDPRESYQQLLHVKSFSTDEMIFPGGTEFLTLADTITGTGREGVVDWVMRVRKVPRQQVLAKTVKTLRQIDEQMDQRDGETSFGLTSLGEKARILADYNYQMERSDSEFEVRFTPIFAVGAPTPEQTKSAVQELKSACSDLSIALASPLGSGRELFMSMVPGAHHTRAVDTCVQITTSADAAAFVPFTSATVGDRTGPIVGINLSSGGFEPIHLDVVSKTARKQPASIAAVGYPGGGKTYFLQTVSGQCVDQNGQVLVTDRTEIGEYANWAYGLTPNPTIVDPFERKFSMDPLRTFDRYEAADRTLDFLLPLINVGATSPVAAKLRALLHPESRDLHSIHSLAELTSYLSSSELPEEYQTQPIKDVADLLQFWANNQNADFLFNKSLPALELTSDITVIRTHRLELPEKEEIEKEHLFRDITPTKHMGRAIYGLSAAIARRAFYGHGPDSRFGAYVTDEAYHIVGTRSGVVKEFARDGRKHNCAIFLGSQSPDDFGSLTEFFATLVTFRQPGELLAKKSIEFIGLKAEANEDIVNELMFDTSPPGLNNEPPEEHRRGEGYITDRRNVARFKVLGPALQSRHTAMDNSVEYAA</sequence>
<name>A0A0U0ZSN9_9MYCO</name>
<dbReference type="RefSeq" id="WP_052618977.1">
    <property type="nucleotide sequence ID" value="NZ_CSWP01000009.1"/>
</dbReference>
<reference evidence="1 2" key="1">
    <citation type="submission" date="2015-03" db="EMBL/GenBank/DDBJ databases">
        <authorList>
            <person name="Murphy D."/>
        </authorList>
    </citation>
    <scope>NUCLEOTIDE SEQUENCE [LARGE SCALE GENOMIC DNA]</scope>
    <source>
        <strain evidence="1 2">PAP088</strain>
    </source>
</reference>
<evidence type="ECO:0000313" key="2">
    <source>
        <dbReference type="Proteomes" id="UP000045782"/>
    </source>
</evidence>
<dbReference type="InterPro" id="IPR027417">
    <property type="entry name" value="P-loop_NTPase"/>
</dbReference>
<dbReference type="Pfam" id="PF12846">
    <property type="entry name" value="AAA_10"/>
    <property type="match status" value="1"/>
</dbReference>
<protein>
    <submittedName>
        <fullName evidence="1">Type IV secretory pathway, VirB4 components</fullName>
    </submittedName>
</protein>
<evidence type="ECO:0000313" key="1">
    <source>
        <dbReference type="EMBL" id="CPV66083.1"/>
    </source>
</evidence>